<dbReference type="SUPFAM" id="SSF52540">
    <property type="entry name" value="P-loop containing nucleoside triphosphate hydrolases"/>
    <property type="match status" value="1"/>
</dbReference>
<gene>
    <name evidence="8" type="ORF">OSB1V03_LOCUS4719</name>
</gene>
<dbReference type="PANTHER" id="PTHR12810">
    <property type="entry name" value="MITOCHONDRIAL 28S RIBOSOMAL PROTEIN S29"/>
    <property type="match status" value="1"/>
</dbReference>
<dbReference type="GO" id="GO:0005763">
    <property type="term" value="C:mitochondrial small ribosomal subunit"/>
    <property type="evidence" value="ECO:0007669"/>
    <property type="project" value="TreeGrafter"/>
</dbReference>
<keyword evidence="9" id="KW-1185">Reference proteome</keyword>
<protein>
    <recommendedName>
        <fullName evidence="7">Small ribosomal subunit protein mS29</fullName>
    </recommendedName>
</protein>
<reference evidence="8" key="1">
    <citation type="submission" date="2020-11" db="EMBL/GenBank/DDBJ databases">
        <authorList>
            <person name="Tran Van P."/>
        </authorList>
    </citation>
    <scope>NUCLEOTIDE SEQUENCE</scope>
</reference>
<evidence type="ECO:0000256" key="1">
    <source>
        <dbReference type="ARBA" id="ARBA00004173"/>
    </source>
</evidence>
<keyword evidence="4" id="KW-0689">Ribosomal protein</keyword>
<dbReference type="InterPro" id="IPR027417">
    <property type="entry name" value="P-loop_NTPase"/>
</dbReference>
<proteinExistence type="inferred from homology"/>
<dbReference type="InterPro" id="IPR008092">
    <property type="entry name" value="Ribosomal_mS29_met"/>
</dbReference>
<comment type="similarity">
    <text evidence="2">Belongs to the mitochondrion-specific ribosomal protein mS29 family.</text>
</comment>
<evidence type="ECO:0000313" key="9">
    <source>
        <dbReference type="Proteomes" id="UP000759131"/>
    </source>
</evidence>
<comment type="subcellular location">
    <subcellularLocation>
        <location evidence="1">Mitochondrion</location>
    </subcellularLocation>
</comment>
<evidence type="ECO:0000256" key="4">
    <source>
        <dbReference type="ARBA" id="ARBA00022980"/>
    </source>
</evidence>
<evidence type="ECO:0000256" key="5">
    <source>
        <dbReference type="ARBA" id="ARBA00023128"/>
    </source>
</evidence>
<accession>A0A7R9KJS7</accession>
<organism evidence="8">
    <name type="scientific">Medioppia subpectinata</name>
    <dbReference type="NCBI Taxonomy" id="1979941"/>
    <lineage>
        <taxon>Eukaryota</taxon>
        <taxon>Metazoa</taxon>
        <taxon>Ecdysozoa</taxon>
        <taxon>Arthropoda</taxon>
        <taxon>Chelicerata</taxon>
        <taxon>Arachnida</taxon>
        <taxon>Acari</taxon>
        <taxon>Acariformes</taxon>
        <taxon>Sarcoptiformes</taxon>
        <taxon>Oribatida</taxon>
        <taxon>Brachypylina</taxon>
        <taxon>Oppioidea</taxon>
        <taxon>Oppiidae</taxon>
        <taxon>Medioppia</taxon>
    </lineage>
</organism>
<evidence type="ECO:0000256" key="7">
    <source>
        <dbReference type="ARBA" id="ARBA00035140"/>
    </source>
</evidence>
<sequence length="441" mass="50760">MFHKVLTNCFIHSINCSQRVHFLSKQRLLWSSNAGHNAVNTVISRCLSSTPSAVTSHTVVDTFRTNQSDPRLHSTQHLAMYYTIPADIATKLFVLGGFSGQQQRAFKTFRETTLMVRRPALEVMDYLRRAHYNRPVNRYVLYGPIGSGKTFTANHVLHYGFEEKFVLLYCPNPTDWVQYPEETSQSSYKGQRMDTPIDAAVWLQLFRTHNNHLLDELDLRASKQYVWSQREITEPGDPLKNILEHGISRIKHSSDCMAVILKEIKEQSVSGKYRVLVVVDKANAFYESSKIKYPDRSLVDIDNITIARAFKKLFTNDWTNGAVVATVDKKLVVPYRIHKVSRPFKAKAKSRASDNWGPFTVSHISDLPHDLLTNTGFKHFDPFIPIEVPIYDDKEMESCLNYYNDRKWIQRPIAKTVEGRNEIKFLSAFNPLETYEICCGL</sequence>
<dbReference type="PRINTS" id="PR01716">
    <property type="entry name" value="DEATHASSOCP3"/>
</dbReference>
<dbReference type="Proteomes" id="UP000759131">
    <property type="component" value="Unassembled WGS sequence"/>
</dbReference>
<dbReference type="GO" id="GO:0006915">
    <property type="term" value="P:apoptotic process"/>
    <property type="evidence" value="ECO:0007669"/>
    <property type="project" value="InterPro"/>
</dbReference>
<evidence type="ECO:0000256" key="2">
    <source>
        <dbReference type="ARBA" id="ARBA00009863"/>
    </source>
</evidence>
<dbReference type="GO" id="GO:0003735">
    <property type="term" value="F:structural constituent of ribosome"/>
    <property type="evidence" value="ECO:0007669"/>
    <property type="project" value="TreeGrafter"/>
</dbReference>
<dbReference type="AlphaFoldDB" id="A0A7R9KJS7"/>
<keyword evidence="6" id="KW-0687">Ribonucleoprotein</keyword>
<keyword evidence="3" id="KW-0809">Transit peptide</keyword>
<dbReference type="PANTHER" id="PTHR12810:SF0">
    <property type="entry name" value="SMALL RIBOSOMAL SUBUNIT PROTEIN MS29"/>
    <property type="match status" value="1"/>
</dbReference>
<evidence type="ECO:0000313" key="8">
    <source>
        <dbReference type="EMBL" id="CAD7624274.1"/>
    </source>
</evidence>
<name>A0A7R9KJS7_9ACAR</name>
<dbReference type="Gene3D" id="3.40.50.300">
    <property type="entry name" value="P-loop containing nucleotide triphosphate hydrolases"/>
    <property type="match status" value="1"/>
</dbReference>
<keyword evidence="5" id="KW-0496">Mitochondrion</keyword>
<dbReference type="InterPro" id="IPR019368">
    <property type="entry name" value="Ribosomal_mS29"/>
</dbReference>
<evidence type="ECO:0000256" key="6">
    <source>
        <dbReference type="ARBA" id="ARBA00023274"/>
    </source>
</evidence>
<evidence type="ECO:0000256" key="3">
    <source>
        <dbReference type="ARBA" id="ARBA00022946"/>
    </source>
</evidence>
<dbReference type="EMBL" id="CAJPIZ010002211">
    <property type="protein sequence ID" value="CAG2104704.1"/>
    <property type="molecule type" value="Genomic_DNA"/>
</dbReference>
<dbReference type="Pfam" id="PF10236">
    <property type="entry name" value="DAP3"/>
    <property type="match status" value="1"/>
</dbReference>
<dbReference type="OrthoDB" id="274828at2759"/>
<dbReference type="EMBL" id="OC856786">
    <property type="protein sequence ID" value="CAD7624274.1"/>
    <property type="molecule type" value="Genomic_DNA"/>
</dbReference>